<reference evidence="1 2" key="1">
    <citation type="journal article" date="2005" name="Nucleic Acids Res.">
        <title>Genomic blueprint of Hahella chejuensis, a marine microbe producing an algicidal agent.</title>
        <authorList>
            <person name="Jeong H."/>
            <person name="Yim J.H."/>
            <person name="Lee C."/>
            <person name="Choi S.-H."/>
            <person name="Park Y.K."/>
            <person name="Yoon S.H."/>
            <person name="Hur C.-G."/>
            <person name="Kang H.-Y."/>
            <person name="Kim D."/>
            <person name="Lee H.H."/>
            <person name="Park K.H."/>
            <person name="Park S.-H."/>
            <person name="Park H.-S."/>
            <person name="Lee H.K."/>
            <person name="Oh T.K."/>
            <person name="Kim J.F."/>
        </authorList>
    </citation>
    <scope>NUCLEOTIDE SEQUENCE [LARGE SCALE GENOMIC DNA]</scope>
    <source>
        <strain evidence="1 2">KCTC 2396</strain>
    </source>
</reference>
<protein>
    <submittedName>
        <fullName evidence="1">Uncharacterized protein</fullName>
    </submittedName>
</protein>
<gene>
    <name evidence="1" type="ordered locus">HCH_04395</name>
</gene>
<dbReference type="HOGENOM" id="CLU_3389710_0_0_6"/>
<dbReference type="Proteomes" id="UP000000238">
    <property type="component" value="Chromosome"/>
</dbReference>
<dbReference type="KEGG" id="hch:HCH_04395"/>
<sequence>MATILSDHTFTHTLFLDGDWGKSKLDQLFVSQ</sequence>
<dbReference type="EMBL" id="CP000155">
    <property type="protein sequence ID" value="ABC31100.1"/>
    <property type="molecule type" value="Genomic_DNA"/>
</dbReference>
<name>Q2SE24_HAHCH</name>
<evidence type="ECO:0000313" key="1">
    <source>
        <dbReference type="EMBL" id="ABC31100.1"/>
    </source>
</evidence>
<evidence type="ECO:0000313" key="2">
    <source>
        <dbReference type="Proteomes" id="UP000000238"/>
    </source>
</evidence>
<accession>Q2SE24</accession>
<proteinExistence type="predicted"/>
<keyword evidence="2" id="KW-1185">Reference proteome</keyword>
<dbReference type="AlphaFoldDB" id="Q2SE24"/>
<organism evidence="1 2">
    <name type="scientific">Hahella chejuensis (strain KCTC 2396)</name>
    <dbReference type="NCBI Taxonomy" id="349521"/>
    <lineage>
        <taxon>Bacteria</taxon>
        <taxon>Pseudomonadati</taxon>
        <taxon>Pseudomonadota</taxon>
        <taxon>Gammaproteobacteria</taxon>
        <taxon>Oceanospirillales</taxon>
        <taxon>Hahellaceae</taxon>
        <taxon>Hahella</taxon>
    </lineage>
</organism>